<dbReference type="InterPro" id="IPR000477">
    <property type="entry name" value="RT_dom"/>
</dbReference>
<dbReference type="Pfam" id="PF00078">
    <property type="entry name" value="RVT_1"/>
    <property type="match status" value="1"/>
</dbReference>
<dbReference type="PANTHER" id="PTHR37984:SF5">
    <property type="entry name" value="PROTEIN NYNRIN-LIKE"/>
    <property type="match status" value="1"/>
</dbReference>
<reference evidence="3" key="2">
    <citation type="submission" date="2018-03" db="EMBL/GenBank/DDBJ databases">
        <title>The Triticum urartu genome reveals the dynamic nature of wheat genome evolution.</title>
        <authorList>
            <person name="Ling H."/>
            <person name="Ma B."/>
            <person name="Shi X."/>
            <person name="Liu H."/>
            <person name="Dong L."/>
            <person name="Sun H."/>
            <person name="Cao Y."/>
            <person name="Gao Q."/>
            <person name="Zheng S."/>
            <person name="Li Y."/>
            <person name="Yu Y."/>
            <person name="Du H."/>
            <person name="Qi M."/>
            <person name="Li Y."/>
            <person name="Yu H."/>
            <person name="Cui Y."/>
            <person name="Wang N."/>
            <person name="Chen C."/>
            <person name="Wu H."/>
            <person name="Zhao Y."/>
            <person name="Zhang J."/>
            <person name="Li Y."/>
            <person name="Zhou W."/>
            <person name="Zhang B."/>
            <person name="Hu W."/>
            <person name="Eijk M."/>
            <person name="Tang J."/>
            <person name="Witsenboer H."/>
            <person name="Zhao S."/>
            <person name="Li Z."/>
            <person name="Zhang A."/>
            <person name="Wang D."/>
            <person name="Liang C."/>
        </authorList>
    </citation>
    <scope>NUCLEOTIDE SEQUENCE [LARGE SCALE GENOMIC DNA]</scope>
    <source>
        <strain evidence="3">cv. G1812</strain>
    </source>
</reference>
<keyword evidence="4" id="KW-1185">Reference proteome</keyword>
<reference evidence="3" key="3">
    <citation type="submission" date="2022-06" db="UniProtKB">
        <authorList>
            <consortium name="EnsemblPlants"/>
        </authorList>
    </citation>
    <scope>IDENTIFICATION</scope>
</reference>
<dbReference type="InterPro" id="IPR050951">
    <property type="entry name" value="Retrovirus_Pol_polyprotein"/>
</dbReference>
<dbReference type="SUPFAM" id="SSF56672">
    <property type="entry name" value="DNA/RNA polymerases"/>
    <property type="match status" value="1"/>
</dbReference>
<dbReference type="GO" id="GO:0003824">
    <property type="term" value="F:catalytic activity"/>
    <property type="evidence" value="ECO:0007669"/>
    <property type="project" value="UniProtKB-KW"/>
</dbReference>
<dbReference type="PROSITE" id="PS50878">
    <property type="entry name" value="RT_POL"/>
    <property type="match status" value="1"/>
</dbReference>
<dbReference type="CDD" id="cd01647">
    <property type="entry name" value="RT_LTR"/>
    <property type="match status" value="1"/>
</dbReference>
<sequence length="370" mass="41868">MLQAGLIVPSTSPYSSPVLLVKKKDMTWRMCVDYRHLNAITVKNTYPLPVIDELLDELAGSCWFSKLDLRAGYHQIRLREEDEFKTAFKTHQGQYQFRVLPYGVTGGPPTFQGGMNLVFEPLLRHGVLVFMDDILVHSSTLEKHVMLLRQVLKLLEEHGLKAKLSKCSFAQQQINYLGHRISSSGVATLEEKIQTVRDWPRPESVRKLREFLGLAGYYRKFVRNFGIISRPLTDMLKKGTLFIWTPTADTTFQELKKALIQAPVLALPDFRKKFVVETDASATGVGAVLMQDSHPLAYLSKALGPRNIGLSAYEKECLALMMAVDHWRPYLQHAEATWKDPVELRRRFPSTAAWGQAATQGGENVTPDIP</sequence>
<dbReference type="Pfam" id="PF17919">
    <property type="entry name" value="RT_RNaseH_2"/>
    <property type="match status" value="1"/>
</dbReference>
<dbReference type="InterPro" id="IPR043502">
    <property type="entry name" value="DNA/RNA_pol_sf"/>
</dbReference>
<evidence type="ECO:0000313" key="3">
    <source>
        <dbReference type="EnsemblPlants" id="TuG1812G0600001122.01.T01"/>
    </source>
</evidence>
<feature type="domain" description="Reverse transcriptase" evidence="2">
    <location>
        <begin position="2"/>
        <end position="181"/>
    </location>
</feature>
<dbReference type="InterPro" id="IPR041577">
    <property type="entry name" value="RT_RNaseH_2"/>
</dbReference>
<organism evidence="3 4">
    <name type="scientific">Triticum urartu</name>
    <name type="common">Red wild einkorn</name>
    <name type="synonym">Crithodium urartu</name>
    <dbReference type="NCBI Taxonomy" id="4572"/>
    <lineage>
        <taxon>Eukaryota</taxon>
        <taxon>Viridiplantae</taxon>
        <taxon>Streptophyta</taxon>
        <taxon>Embryophyta</taxon>
        <taxon>Tracheophyta</taxon>
        <taxon>Spermatophyta</taxon>
        <taxon>Magnoliopsida</taxon>
        <taxon>Liliopsida</taxon>
        <taxon>Poales</taxon>
        <taxon>Poaceae</taxon>
        <taxon>BOP clade</taxon>
        <taxon>Pooideae</taxon>
        <taxon>Triticodae</taxon>
        <taxon>Triticeae</taxon>
        <taxon>Triticinae</taxon>
        <taxon>Triticum</taxon>
    </lineage>
</organism>
<evidence type="ECO:0000256" key="1">
    <source>
        <dbReference type="ARBA" id="ARBA00023268"/>
    </source>
</evidence>
<dbReference type="FunFam" id="3.30.70.270:FF:000020">
    <property type="entry name" value="Transposon Tf2-6 polyprotein-like Protein"/>
    <property type="match status" value="1"/>
</dbReference>
<name>A0A8R7UPH8_TRIUA</name>
<dbReference type="InterPro" id="IPR043128">
    <property type="entry name" value="Rev_trsase/Diguanyl_cyclase"/>
</dbReference>
<dbReference type="Gene3D" id="3.10.10.10">
    <property type="entry name" value="HIV Type 1 Reverse Transcriptase, subunit A, domain 1"/>
    <property type="match status" value="1"/>
</dbReference>
<protein>
    <recommendedName>
        <fullName evidence="2">Reverse transcriptase domain-containing protein</fullName>
    </recommendedName>
</protein>
<dbReference type="PANTHER" id="PTHR37984">
    <property type="entry name" value="PROTEIN CBG26694"/>
    <property type="match status" value="1"/>
</dbReference>
<keyword evidence="1" id="KW-0511">Multifunctional enzyme</keyword>
<dbReference type="Gene3D" id="3.30.70.270">
    <property type="match status" value="2"/>
</dbReference>
<accession>A0A8R7UPH8</accession>
<dbReference type="Proteomes" id="UP000015106">
    <property type="component" value="Chromosome 6"/>
</dbReference>
<dbReference type="EnsemblPlants" id="TuG1812G0600001122.01.T01">
    <property type="protein sequence ID" value="TuG1812G0600001122.01.T01"/>
    <property type="gene ID" value="TuG1812G0600001122.01"/>
</dbReference>
<evidence type="ECO:0000313" key="4">
    <source>
        <dbReference type="Proteomes" id="UP000015106"/>
    </source>
</evidence>
<dbReference type="AlphaFoldDB" id="A0A8R7UPH8"/>
<evidence type="ECO:0000259" key="2">
    <source>
        <dbReference type="PROSITE" id="PS50878"/>
    </source>
</evidence>
<dbReference type="Gramene" id="TuG1812G0600001122.01.T01">
    <property type="protein sequence ID" value="TuG1812G0600001122.01.T01"/>
    <property type="gene ID" value="TuG1812G0600001122.01"/>
</dbReference>
<reference evidence="4" key="1">
    <citation type="journal article" date="2013" name="Nature">
        <title>Draft genome of the wheat A-genome progenitor Triticum urartu.</title>
        <authorList>
            <person name="Ling H.Q."/>
            <person name="Zhao S."/>
            <person name="Liu D."/>
            <person name="Wang J."/>
            <person name="Sun H."/>
            <person name="Zhang C."/>
            <person name="Fan H."/>
            <person name="Li D."/>
            <person name="Dong L."/>
            <person name="Tao Y."/>
            <person name="Gao C."/>
            <person name="Wu H."/>
            <person name="Li Y."/>
            <person name="Cui Y."/>
            <person name="Guo X."/>
            <person name="Zheng S."/>
            <person name="Wang B."/>
            <person name="Yu K."/>
            <person name="Liang Q."/>
            <person name="Yang W."/>
            <person name="Lou X."/>
            <person name="Chen J."/>
            <person name="Feng M."/>
            <person name="Jian J."/>
            <person name="Zhang X."/>
            <person name="Luo G."/>
            <person name="Jiang Y."/>
            <person name="Liu J."/>
            <person name="Wang Z."/>
            <person name="Sha Y."/>
            <person name="Zhang B."/>
            <person name="Wu H."/>
            <person name="Tang D."/>
            <person name="Shen Q."/>
            <person name="Xue P."/>
            <person name="Zou S."/>
            <person name="Wang X."/>
            <person name="Liu X."/>
            <person name="Wang F."/>
            <person name="Yang Y."/>
            <person name="An X."/>
            <person name="Dong Z."/>
            <person name="Zhang K."/>
            <person name="Zhang X."/>
            <person name="Luo M.C."/>
            <person name="Dvorak J."/>
            <person name="Tong Y."/>
            <person name="Wang J."/>
            <person name="Yang H."/>
            <person name="Li Z."/>
            <person name="Wang D."/>
            <person name="Zhang A."/>
            <person name="Wang J."/>
        </authorList>
    </citation>
    <scope>NUCLEOTIDE SEQUENCE</scope>
    <source>
        <strain evidence="4">cv. G1812</strain>
    </source>
</reference>
<proteinExistence type="predicted"/>